<dbReference type="InterPro" id="IPR039418">
    <property type="entry name" value="LexA-like"/>
</dbReference>
<dbReference type="CDD" id="cd00093">
    <property type="entry name" value="HTH_XRE"/>
    <property type="match status" value="1"/>
</dbReference>
<gene>
    <name evidence="5" type="ORF">G8387_004441</name>
</gene>
<dbReference type="AlphaFoldDB" id="A0A764KX18"/>
<keyword evidence="1" id="KW-0805">Transcription regulation</keyword>
<dbReference type="Gene3D" id="2.10.109.10">
    <property type="entry name" value="Umud Fragment, subunit A"/>
    <property type="match status" value="1"/>
</dbReference>
<comment type="caution">
    <text evidence="5">The sequence shown here is derived from an EMBL/GenBank/DDBJ whole genome shotgun (WGS) entry which is preliminary data.</text>
</comment>
<dbReference type="EMBL" id="DAAYNX010000021">
    <property type="protein sequence ID" value="HAG5005243.1"/>
    <property type="molecule type" value="Genomic_DNA"/>
</dbReference>
<reference evidence="5" key="2">
    <citation type="submission" date="2020-02" db="EMBL/GenBank/DDBJ databases">
        <authorList>
            <consortium name="NCBI Pathogen Detection Project"/>
        </authorList>
    </citation>
    <scope>NUCLEOTIDE SEQUENCE</scope>
    <source>
        <strain evidence="5">MA.CK_99/00008881</strain>
    </source>
</reference>
<evidence type="ECO:0000259" key="4">
    <source>
        <dbReference type="PROSITE" id="PS50943"/>
    </source>
</evidence>
<name>A0A764KX18_SALER</name>
<proteinExistence type="predicted"/>
<dbReference type="InterPro" id="IPR001387">
    <property type="entry name" value="Cro/C1-type_HTH"/>
</dbReference>
<dbReference type="InterPro" id="IPR015927">
    <property type="entry name" value="Peptidase_S24_S26A/B/C"/>
</dbReference>
<dbReference type="SUPFAM" id="SSF47413">
    <property type="entry name" value="lambda repressor-like DNA-binding domains"/>
    <property type="match status" value="1"/>
</dbReference>
<organism evidence="5">
    <name type="scientific">Salmonella enterica</name>
    <name type="common">Salmonella choleraesuis</name>
    <dbReference type="NCBI Taxonomy" id="28901"/>
    <lineage>
        <taxon>Bacteria</taxon>
        <taxon>Pseudomonadati</taxon>
        <taxon>Pseudomonadota</taxon>
        <taxon>Gammaproteobacteria</taxon>
        <taxon>Enterobacterales</taxon>
        <taxon>Enterobacteriaceae</taxon>
        <taxon>Salmonella</taxon>
    </lineage>
</organism>
<dbReference type="CDD" id="cd06529">
    <property type="entry name" value="S24_LexA-like"/>
    <property type="match status" value="1"/>
</dbReference>
<evidence type="ECO:0000256" key="1">
    <source>
        <dbReference type="ARBA" id="ARBA00023015"/>
    </source>
</evidence>
<keyword evidence="3" id="KW-0804">Transcription</keyword>
<dbReference type="PROSITE" id="PS50943">
    <property type="entry name" value="HTH_CROC1"/>
    <property type="match status" value="1"/>
</dbReference>
<evidence type="ECO:0000313" key="5">
    <source>
        <dbReference type="EMBL" id="HAG5005243.1"/>
    </source>
</evidence>
<dbReference type="SMART" id="SM00530">
    <property type="entry name" value="HTH_XRE"/>
    <property type="match status" value="1"/>
</dbReference>
<keyword evidence="2" id="KW-0238">DNA-binding</keyword>
<dbReference type="InterPro" id="IPR036286">
    <property type="entry name" value="LexA/Signal_pep-like_sf"/>
</dbReference>
<dbReference type="PANTHER" id="PTHR40661:SF3">
    <property type="entry name" value="FELS-1 PROPHAGE TRANSCRIPTIONAL REGULATOR"/>
    <property type="match status" value="1"/>
</dbReference>
<dbReference type="PANTHER" id="PTHR40661">
    <property type="match status" value="1"/>
</dbReference>
<dbReference type="Gene3D" id="1.10.260.40">
    <property type="entry name" value="lambda repressor-like DNA-binding domains"/>
    <property type="match status" value="1"/>
</dbReference>
<protein>
    <submittedName>
        <fullName evidence="5">Helix-turn-helix domain-containing protein</fullName>
    </submittedName>
</protein>
<sequence>MSQDFFNGEFMSFDSDFPKRIAQARTTVGLTQAALASLAGVVQRQIAAYEGGEAKPREKTLVRLASALGTSVEWLTTGKGEAPDLSQYIPTASLRQIPLITPEMIPSWVADGKLKTHKFHPCNAEVSERAFAVEIIGDSMAKSTNDGISFPPGSIVTFDPAEKVFNKDFVIALMENGMTTFKQVFMDMVSVSLSAIDIRYPMIHLQKEEIDNGSVTLIPAVYLEVPLYKITSR</sequence>
<feature type="domain" description="HTH cro/C1-type" evidence="4">
    <location>
        <begin position="21"/>
        <end position="75"/>
    </location>
</feature>
<accession>A0A764KX18</accession>
<evidence type="ECO:0000256" key="3">
    <source>
        <dbReference type="ARBA" id="ARBA00023163"/>
    </source>
</evidence>
<dbReference type="Pfam" id="PF00717">
    <property type="entry name" value="Peptidase_S24"/>
    <property type="match status" value="1"/>
</dbReference>
<evidence type="ECO:0000256" key="2">
    <source>
        <dbReference type="ARBA" id="ARBA00023125"/>
    </source>
</evidence>
<dbReference type="GO" id="GO:0003677">
    <property type="term" value="F:DNA binding"/>
    <property type="evidence" value="ECO:0007669"/>
    <property type="project" value="UniProtKB-KW"/>
</dbReference>
<dbReference type="Pfam" id="PF01381">
    <property type="entry name" value="HTH_3"/>
    <property type="match status" value="1"/>
</dbReference>
<dbReference type="InterPro" id="IPR010982">
    <property type="entry name" value="Lambda_DNA-bd_dom_sf"/>
</dbReference>
<dbReference type="SUPFAM" id="SSF51306">
    <property type="entry name" value="LexA/Signal peptidase"/>
    <property type="match status" value="1"/>
</dbReference>
<reference evidence="5" key="1">
    <citation type="journal article" date="2018" name="Genome Biol.">
        <title>SKESA: strategic k-mer extension for scrupulous assemblies.</title>
        <authorList>
            <person name="Souvorov A."/>
            <person name="Agarwala R."/>
            <person name="Lipman D.J."/>
        </authorList>
    </citation>
    <scope>NUCLEOTIDE SEQUENCE</scope>
    <source>
        <strain evidence="5">MA.CK_99/00008881</strain>
    </source>
</reference>